<name>A0AAU6U9I3_UNCXX</name>
<dbReference type="EMBL" id="CP095353">
    <property type="protein sequence ID" value="XAG70585.1"/>
    <property type="molecule type" value="Genomic_DNA"/>
</dbReference>
<dbReference type="AlphaFoldDB" id="A0AAU6U9I3"/>
<dbReference type="Pfam" id="PF00345">
    <property type="entry name" value="PapD_N"/>
    <property type="match status" value="1"/>
</dbReference>
<dbReference type="SUPFAM" id="SSF49354">
    <property type="entry name" value="PapD-like"/>
    <property type="match status" value="1"/>
</dbReference>
<feature type="domain" description="Pili assembly chaperone C-terminal" evidence="10">
    <location>
        <begin position="167"/>
        <end position="227"/>
    </location>
</feature>
<dbReference type="InterPro" id="IPR001829">
    <property type="entry name" value="Pili_assmbl_chaperone_bac"/>
</dbReference>
<evidence type="ECO:0000256" key="4">
    <source>
        <dbReference type="ARBA" id="ARBA00022729"/>
    </source>
</evidence>
<feature type="chain" id="PRO_5043436600" evidence="8">
    <location>
        <begin position="23"/>
        <end position="246"/>
    </location>
</feature>
<evidence type="ECO:0000259" key="9">
    <source>
        <dbReference type="Pfam" id="PF00345"/>
    </source>
</evidence>
<evidence type="ECO:0000256" key="7">
    <source>
        <dbReference type="RuleBase" id="RU003918"/>
    </source>
</evidence>
<evidence type="ECO:0000256" key="1">
    <source>
        <dbReference type="ARBA" id="ARBA00004418"/>
    </source>
</evidence>
<dbReference type="InterPro" id="IPR016148">
    <property type="entry name" value="Pili_assmbl_chaperone_C"/>
</dbReference>
<accession>A0AAU6U9I3</accession>
<dbReference type="InterPro" id="IPR008962">
    <property type="entry name" value="PapD-like_sf"/>
</dbReference>
<evidence type="ECO:0000256" key="8">
    <source>
        <dbReference type="SAM" id="SignalP"/>
    </source>
</evidence>
<dbReference type="InterPro" id="IPR050643">
    <property type="entry name" value="Periplasmic_pilus_chap"/>
</dbReference>
<feature type="domain" description="Pili assembly chaperone N-terminal" evidence="9">
    <location>
        <begin position="24"/>
        <end position="141"/>
    </location>
</feature>
<dbReference type="InterPro" id="IPR016147">
    <property type="entry name" value="Pili_assmbl_chaperone_N"/>
</dbReference>
<dbReference type="InterPro" id="IPR013783">
    <property type="entry name" value="Ig-like_fold"/>
</dbReference>
<dbReference type="PROSITE" id="PS00635">
    <property type="entry name" value="PILI_CHAPERONE"/>
    <property type="match status" value="1"/>
</dbReference>
<evidence type="ECO:0000256" key="5">
    <source>
        <dbReference type="ARBA" id="ARBA00022764"/>
    </source>
</evidence>
<feature type="signal peptide" evidence="8">
    <location>
        <begin position="1"/>
        <end position="22"/>
    </location>
</feature>
<organism evidence="11">
    <name type="scientific">bacterium 19CA06SA08-2</name>
    <dbReference type="NCBI Taxonomy" id="2920658"/>
    <lineage>
        <taxon>Bacteria</taxon>
    </lineage>
</organism>
<dbReference type="PANTHER" id="PTHR30251">
    <property type="entry name" value="PILUS ASSEMBLY CHAPERONE"/>
    <property type="match status" value="1"/>
</dbReference>
<dbReference type="FunFam" id="2.60.40.10:FF:000458">
    <property type="entry name" value="Molecular chaperone FimC"/>
    <property type="match status" value="1"/>
</dbReference>
<dbReference type="InterPro" id="IPR036316">
    <property type="entry name" value="Pili_assmbl_chap_C_dom_sf"/>
</dbReference>
<evidence type="ECO:0000259" key="10">
    <source>
        <dbReference type="Pfam" id="PF02753"/>
    </source>
</evidence>
<keyword evidence="4 8" id="KW-0732">Signal</keyword>
<dbReference type="SUPFAM" id="SSF49584">
    <property type="entry name" value="Periplasmic chaperone C-domain"/>
    <property type="match status" value="1"/>
</dbReference>
<reference evidence="11" key="1">
    <citation type="submission" date="2022-03" db="EMBL/GenBank/DDBJ databases">
        <title>Sea Food Isolates.</title>
        <authorList>
            <person name="Li c."/>
        </authorList>
    </citation>
    <scope>NUCLEOTIDE SEQUENCE</scope>
    <source>
        <strain evidence="11">19CA06SA08-2</strain>
    </source>
</reference>
<evidence type="ECO:0000256" key="3">
    <source>
        <dbReference type="ARBA" id="ARBA00022558"/>
    </source>
</evidence>
<dbReference type="InterPro" id="IPR018046">
    <property type="entry name" value="Pili_assmbl_chaperone_CS"/>
</dbReference>
<comment type="subcellular location">
    <subcellularLocation>
        <location evidence="1 7">Periplasm</location>
    </subcellularLocation>
</comment>
<keyword evidence="6 7" id="KW-0143">Chaperone</keyword>
<dbReference type="PRINTS" id="PR00969">
    <property type="entry name" value="CHAPERONPILI"/>
</dbReference>
<evidence type="ECO:0000256" key="6">
    <source>
        <dbReference type="ARBA" id="ARBA00023186"/>
    </source>
</evidence>
<gene>
    <name evidence="11" type="ORF">MRM75_06325</name>
</gene>
<sequence length="246" mass="27171">MSKNNYSMAWLLLLALTGTSQAAVSLDRTRIIFPGGSDSLSVHIQNNNKEQPYLAQAWLEDADGKKISSPFTALPPLQRLEPGAESLVKLQALHAVSLLPQDKESLFYFNLREVPPRSKTPNSLQLALQSTVKFFYRPAALLVKPGSQSQPWQEQLQLQRQGDHYQLNNPTPYYITVVEAASAPDKPVPQFKPVMVAPRSQLALGVTVAQLGATPRLTYINDYGGNQPLTYHCGDSCTLQQDKVSP</sequence>
<comment type="similarity">
    <text evidence="2 7">Belongs to the periplasmic pilus chaperone family.</text>
</comment>
<proteinExistence type="inferred from homology"/>
<evidence type="ECO:0000256" key="2">
    <source>
        <dbReference type="ARBA" id="ARBA00007399"/>
    </source>
</evidence>
<dbReference type="PANTHER" id="PTHR30251:SF6">
    <property type="entry name" value="FIMBRIAL CHAPERONE YFCS-RELATED"/>
    <property type="match status" value="1"/>
</dbReference>
<keyword evidence="5" id="KW-0574">Periplasm</keyword>
<protein>
    <submittedName>
        <fullName evidence="11">Fimbria/pilus periplasmic chaperone</fullName>
    </submittedName>
</protein>
<dbReference type="GO" id="GO:0030288">
    <property type="term" value="C:outer membrane-bounded periplasmic space"/>
    <property type="evidence" value="ECO:0007669"/>
    <property type="project" value="InterPro"/>
</dbReference>
<dbReference type="Pfam" id="PF02753">
    <property type="entry name" value="PapD_C"/>
    <property type="match status" value="1"/>
</dbReference>
<keyword evidence="3" id="KW-1029">Fimbrium biogenesis</keyword>
<dbReference type="Gene3D" id="2.60.40.10">
    <property type="entry name" value="Immunoglobulins"/>
    <property type="match status" value="2"/>
</dbReference>
<dbReference type="GO" id="GO:0071555">
    <property type="term" value="P:cell wall organization"/>
    <property type="evidence" value="ECO:0007669"/>
    <property type="project" value="InterPro"/>
</dbReference>
<evidence type="ECO:0000313" key="11">
    <source>
        <dbReference type="EMBL" id="XAG70585.1"/>
    </source>
</evidence>